<evidence type="ECO:0000256" key="1">
    <source>
        <dbReference type="SAM" id="Phobius"/>
    </source>
</evidence>
<keyword evidence="1" id="KW-1133">Transmembrane helix</keyword>
<dbReference type="PANTHER" id="PTHR23017">
    <property type="entry name" value="SERPENTINE RECEPTOR, CLASS X"/>
    <property type="match status" value="1"/>
</dbReference>
<keyword evidence="2" id="KW-1185">Reference proteome</keyword>
<feature type="transmembrane region" description="Helical" evidence="1">
    <location>
        <begin position="77"/>
        <end position="99"/>
    </location>
</feature>
<keyword evidence="1" id="KW-0812">Transmembrane</keyword>
<dbReference type="SUPFAM" id="SSF81321">
    <property type="entry name" value="Family A G protein-coupled receptor-like"/>
    <property type="match status" value="1"/>
</dbReference>
<dbReference type="Gene3D" id="1.20.1070.10">
    <property type="entry name" value="Rhodopsin 7-helix transmembrane proteins"/>
    <property type="match status" value="1"/>
</dbReference>
<evidence type="ECO:0000313" key="2">
    <source>
        <dbReference type="Proteomes" id="UP000887565"/>
    </source>
</evidence>
<dbReference type="Proteomes" id="UP000887565">
    <property type="component" value="Unplaced"/>
</dbReference>
<feature type="transmembrane region" description="Helical" evidence="1">
    <location>
        <begin position="27"/>
        <end position="46"/>
    </location>
</feature>
<organism evidence="2 3">
    <name type="scientific">Romanomermis culicivorax</name>
    <name type="common">Nematode worm</name>
    <dbReference type="NCBI Taxonomy" id="13658"/>
    <lineage>
        <taxon>Eukaryota</taxon>
        <taxon>Metazoa</taxon>
        <taxon>Ecdysozoa</taxon>
        <taxon>Nematoda</taxon>
        <taxon>Enoplea</taxon>
        <taxon>Dorylaimia</taxon>
        <taxon>Mermithida</taxon>
        <taxon>Mermithoidea</taxon>
        <taxon>Mermithidae</taxon>
        <taxon>Romanomermis</taxon>
    </lineage>
</organism>
<name>A0A915HXQ6_ROMCU</name>
<dbReference type="Pfam" id="PF10321">
    <property type="entry name" value="7TM_GPCR_Srt"/>
    <property type="match status" value="1"/>
</dbReference>
<keyword evidence="1" id="KW-0472">Membrane</keyword>
<proteinExistence type="predicted"/>
<evidence type="ECO:0000313" key="3">
    <source>
        <dbReference type="WBParaSite" id="nRc.2.0.1.t06669-RA"/>
    </source>
</evidence>
<dbReference type="AlphaFoldDB" id="A0A915HXQ6"/>
<accession>A0A915HXQ6</accession>
<feature type="transmembrane region" description="Helical" evidence="1">
    <location>
        <begin position="120"/>
        <end position="144"/>
    </location>
</feature>
<sequence length="197" mass="22962">MCIGATRIIAIGFKTPLEKILTRKVKIVTLAAIWTPYTLITGGYMFNDRQPAGLNFQVYTWWYITEVRYGYYMNIYYAYHGIATSIAIVAIDTVAIILIRRKLHTVHPNIRSMANRKREMKLLMQCLITSIFYSFTALVYSTMYESDWGTSLELQYYAIFHLIWIVNHSCSSVIYFLYNQDLIRTVKKFLSVGNSIQ</sequence>
<reference evidence="3" key="1">
    <citation type="submission" date="2022-11" db="UniProtKB">
        <authorList>
            <consortium name="WormBaseParasite"/>
        </authorList>
    </citation>
    <scope>IDENTIFICATION</scope>
</reference>
<dbReference type="InterPro" id="IPR019425">
    <property type="entry name" value="7TM_GPCR_serpentine_rcpt_Srt"/>
</dbReference>
<dbReference type="WBParaSite" id="nRc.2.0.1.t06669-RA">
    <property type="protein sequence ID" value="nRc.2.0.1.t06669-RA"/>
    <property type="gene ID" value="nRc.2.0.1.g06669"/>
</dbReference>
<protein>
    <submittedName>
        <fullName evidence="3">7TM GPCR serpentine receptor class x (Srx) domain-containing protein</fullName>
    </submittedName>
</protein>
<feature type="transmembrane region" description="Helical" evidence="1">
    <location>
        <begin position="156"/>
        <end position="178"/>
    </location>
</feature>